<reference evidence="2" key="3">
    <citation type="submission" date="2025-09" db="UniProtKB">
        <authorList>
            <consortium name="Ensembl"/>
        </authorList>
    </citation>
    <scope>IDENTIFICATION</scope>
</reference>
<organism evidence="2 3">
    <name type="scientific">Anas platyrhynchos</name>
    <name type="common">Mallard</name>
    <name type="synonym">Anas boschas</name>
    <dbReference type="NCBI Taxonomy" id="8839"/>
    <lineage>
        <taxon>Eukaryota</taxon>
        <taxon>Metazoa</taxon>
        <taxon>Chordata</taxon>
        <taxon>Craniata</taxon>
        <taxon>Vertebrata</taxon>
        <taxon>Euteleostomi</taxon>
        <taxon>Archelosauria</taxon>
        <taxon>Archosauria</taxon>
        <taxon>Dinosauria</taxon>
        <taxon>Saurischia</taxon>
        <taxon>Theropoda</taxon>
        <taxon>Coelurosauria</taxon>
        <taxon>Aves</taxon>
        <taxon>Neognathae</taxon>
        <taxon>Galloanserae</taxon>
        <taxon>Anseriformes</taxon>
        <taxon>Anatidae</taxon>
        <taxon>Anatinae</taxon>
        <taxon>Anas</taxon>
    </lineage>
</organism>
<sequence>MRVLCVVFAVLLLFSMAAPGKRATRRAFAQGTAPTRVPKRTEWTFHQTCGKMYCCIPPPKKGK</sequence>
<dbReference type="AlphaFoldDB" id="A0A8B9QQF8"/>
<evidence type="ECO:0000313" key="3">
    <source>
        <dbReference type="Proteomes" id="UP000694400"/>
    </source>
</evidence>
<protein>
    <submittedName>
        <fullName evidence="2">Uncharacterized protein</fullName>
    </submittedName>
</protein>
<feature type="signal peptide" evidence="1">
    <location>
        <begin position="1"/>
        <end position="23"/>
    </location>
</feature>
<reference evidence="2" key="2">
    <citation type="submission" date="2025-08" db="UniProtKB">
        <authorList>
            <consortium name="Ensembl"/>
        </authorList>
    </citation>
    <scope>IDENTIFICATION</scope>
</reference>
<keyword evidence="1" id="KW-0732">Signal</keyword>
<dbReference type="Proteomes" id="UP000694400">
    <property type="component" value="Chromosome 3"/>
</dbReference>
<proteinExistence type="predicted"/>
<evidence type="ECO:0000313" key="2">
    <source>
        <dbReference type="Ensembl" id="ENSAPLP00020001815.1"/>
    </source>
</evidence>
<feature type="chain" id="PRO_5034648894" evidence="1">
    <location>
        <begin position="24"/>
        <end position="63"/>
    </location>
</feature>
<evidence type="ECO:0000256" key="1">
    <source>
        <dbReference type="SAM" id="SignalP"/>
    </source>
</evidence>
<name>A0A8B9QQF8_ANAPL</name>
<reference evidence="2" key="1">
    <citation type="submission" date="2019-08" db="EMBL/GenBank/DDBJ databases">
        <title>Three high-quality genomes provides insights into domestication of ducks.</title>
        <authorList>
            <person name="Hou Z.C."/>
            <person name="Zhu F."/>
            <person name="Yin Z.T."/>
            <person name="Zhang F."/>
        </authorList>
    </citation>
    <scope>NUCLEOTIDE SEQUENCE [LARGE SCALE GENOMIC DNA]</scope>
</reference>
<dbReference type="Ensembl" id="ENSAPLT00020001945.1">
    <property type="protein sequence ID" value="ENSAPLP00020001815.1"/>
    <property type="gene ID" value="ENSAPLG00020001325.1"/>
</dbReference>
<accession>A0A8B9QQF8</accession>
<dbReference type="Gene3D" id="3.10.360.10">
    <property type="entry name" value="Antimicrobial Peptide, Beta-defensin 2, Chain A"/>
    <property type="match status" value="1"/>
</dbReference>